<gene>
    <name evidence="2" type="ORF">WICANDRAFT_79771</name>
</gene>
<reference evidence="2 3" key="1">
    <citation type="journal article" date="2016" name="Proc. Natl. Acad. Sci. U.S.A.">
        <title>Comparative genomics of biotechnologically important yeasts.</title>
        <authorList>
            <person name="Riley R."/>
            <person name="Haridas S."/>
            <person name="Wolfe K.H."/>
            <person name="Lopes M.R."/>
            <person name="Hittinger C.T."/>
            <person name="Goeker M."/>
            <person name="Salamov A.A."/>
            <person name="Wisecaver J.H."/>
            <person name="Long T.M."/>
            <person name="Calvey C.H."/>
            <person name="Aerts A.L."/>
            <person name="Barry K.W."/>
            <person name="Choi C."/>
            <person name="Clum A."/>
            <person name="Coughlan A.Y."/>
            <person name="Deshpande S."/>
            <person name="Douglass A.P."/>
            <person name="Hanson S.J."/>
            <person name="Klenk H.-P."/>
            <person name="LaButti K.M."/>
            <person name="Lapidus A."/>
            <person name="Lindquist E.A."/>
            <person name="Lipzen A.M."/>
            <person name="Meier-Kolthoff J.P."/>
            <person name="Ohm R.A."/>
            <person name="Otillar R.P."/>
            <person name="Pangilinan J.L."/>
            <person name="Peng Y."/>
            <person name="Rokas A."/>
            <person name="Rosa C.A."/>
            <person name="Scheuner C."/>
            <person name="Sibirny A.A."/>
            <person name="Slot J.C."/>
            <person name="Stielow J.B."/>
            <person name="Sun H."/>
            <person name="Kurtzman C.P."/>
            <person name="Blackwell M."/>
            <person name="Grigoriev I.V."/>
            <person name="Jeffries T.W."/>
        </authorList>
    </citation>
    <scope>NUCLEOTIDE SEQUENCE [LARGE SCALE GENOMIC DNA]</scope>
    <source>
        <strain evidence="3">ATCC 58044 / CBS 1984 / NCYC 433 / NRRL Y-366-8</strain>
    </source>
</reference>
<dbReference type="EMBL" id="KV454211">
    <property type="protein sequence ID" value="ODQ59253.1"/>
    <property type="molecule type" value="Genomic_DNA"/>
</dbReference>
<feature type="transmembrane region" description="Helical" evidence="1">
    <location>
        <begin position="476"/>
        <end position="498"/>
    </location>
</feature>
<keyword evidence="1" id="KW-0812">Transmembrane</keyword>
<proteinExistence type="predicted"/>
<feature type="transmembrane region" description="Helical" evidence="1">
    <location>
        <begin position="224"/>
        <end position="246"/>
    </location>
</feature>
<evidence type="ECO:0000313" key="2">
    <source>
        <dbReference type="EMBL" id="ODQ59253.1"/>
    </source>
</evidence>
<keyword evidence="1" id="KW-0472">Membrane</keyword>
<feature type="transmembrane region" description="Helical" evidence="1">
    <location>
        <begin position="317"/>
        <end position="335"/>
    </location>
</feature>
<dbReference type="RefSeq" id="XP_019038460.1">
    <property type="nucleotide sequence ID" value="XM_019184947.1"/>
</dbReference>
<keyword evidence="3" id="KW-1185">Reference proteome</keyword>
<sequence length="499" mass="56502">MSVDFSITNNAIDFSRLMNDEINSYNQQAQSLLKNDINSTCDYLNEKLDDLIQTFNTTLQMRLNQSIGITTNQINIQSLLNSLNSSIIDSLSQDKANIDNLKATLDKAVYVGDSVDTSNLSLNYDSIQQSLQAAINDQPSVYDNTSIVELNNSSGDIFKQLDEIFQNALDEIQNFNTTIETNQTFYNLQITPNLLSTNITNNNSTTNSSLPPIQSNEFAKQSKINLITIGIFLIISYIFIMIYQYFRFRYQTNYTASRLIDLEKSDSKMDYIGVIQSTNEPTVTMITDIQTRLMTKSKPSEKLFWTNSYLFGDSANLPYLFMMIFILLILMLSLGKIKWGVTNDSGSTDIAYSIIKQYNLTQFNQFKDFGFNDSIIDDYNSNIYDKFQNITSTLQDLFKTHNITAILSLSPPNITHQNITLKPFKSSLETSSLLTNLNNLNFEINTKINTSSIQTPTIISTVLTTISTTFTHIIQIALISTSIAFFLIIFIGILYSFLV</sequence>
<organism evidence="2 3">
    <name type="scientific">Wickerhamomyces anomalus (strain ATCC 58044 / CBS 1984 / NCYC 433 / NRRL Y-366-8)</name>
    <name type="common">Yeast</name>
    <name type="synonym">Hansenula anomala</name>
    <dbReference type="NCBI Taxonomy" id="683960"/>
    <lineage>
        <taxon>Eukaryota</taxon>
        <taxon>Fungi</taxon>
        <taxon>Dikarya</taxon>
        <taxon>Ascomycota</taxon>
        <taxon>Saccharomycotina</taxon>
        <taxon>Saccharomycetes</taxon>
        <taxon>Phaffomycetales</taxon>
        <taxon>Wickerhamomycetaceae</taxon>
        <taxon>Wickerhamomyces</taxon>
    </lineage>
</organism>
<evidence type="ECO:0000313" key="3">
    <source>
        <dbReference type="Proteomes" id="UP000094112"/>
    </source>
</evidence>
<dbReference type="AlphaFoldDB" id="A0A1E3P1N7"/>
<accession>A0A1E3P1N7</accession>
<dbReference type="OrthoDB" id="10624104at2759"/>
<evidence type="ECO:0000256" key="1">
    <source>
        <dbReference type="SAM" id="Phobius"/>
    </source>
</evidence>
<keyword evidence="1" id="KW-1133">Transmembrane helix</keyword>
<name>A0A1E3P1N7_WICAA</name>
<dbReference type="GeneID" id="30202193"/>
<dbReference type="Proteomes" id="UP000094112">
    <property type="component" value="Unassembled WGS sequence"/>
</dbReference>
<protein>
    <submittedName>
        <fullName evidence="2">Uncharacterized protein</fullName>
    </submittedName>
</protein>